<dbReference type="EC" id="1.1.1.49" evidence="7"/>
<dbReference type="EMBL" id="ACIN03000001">
    <property type="protein sequence ID" value="ESK66571.1"/>
    <property type="molecule type" value="Genomic_DNA"/>
</dbReference>
<dbReference type="Proteomes" id="UP000019050">
    <property type="component" value="Unassembled WGS sequence"/>
</dbReference>
<dbReference type="InterPro" id="IPR019796">
    <property type="entry name" value="G6P_DH_AS"/>
</dbReference>
<dbReference type="eggNOG" id="COG0364">
    <property type="taxonomic scope" value="Bacteria"/>
</dbReference>
<dbReference type="Pfam" id="PF00479">
    <property type="entry name" value="G6PD_N"/>
    <property type="match status" value="1"/>
</dbReference>
<keyword evidence="4 7" id="KW-0521">NADP</keyword>
<comment type="function">
    <text evidence="7">Catalyzes the oxidation of glucose 6-phosphate to 6-phosphogluconolactone.</text>
</comment>
<feature type="binding site" evidence="7">
    <location>
        <position position="342"/>
    </location>
    <ligand>
        <name>substrate</name>
    </ligand>
</feature>
<dbReference type="HOGENOM" id="CLU_013524_5_0_9"/>
<dbReference type="InterPro" id="IPR036291">
    <property type="entry name" value="NAD(P)-bd_dom_sf"/>
</dbReference>
<dbReference type="PIRSF" id="PIRSF000110">
    <property type="entry name" value="G6PD"/>
    <property type="match status" value="1"/>
</dbReference>
<dbReference type="PRINTS" id="PR00079">
    <property type="entry name" value="G6PDHDRGNASE"/>
</dbReference>
<dbReference type="GO" id="GO:0009051">
    <property type="term" value="P:pentose-phosphate shunt, oxidative branch"/>
    <property type="evidence" value="ECO:0007669"/>
    <property type="project" value="TreeGrafter"/>
</dbReference>
<gene>
    <name evidence="7" type="primary">zwf</name>
    <name evidence="10" type="ORF">GCWU000182_000261</name>
</gene>
<organism evidence="10 11">
    <name type="scientific">Abiotrophia defectiva ATCC 49176</name>
    <dbReference type="NCBI Taxonomy" id="592010"/>
    <lineage>
        <taxon>Bacteria</taxon>
        <taxon>Bacillati</taxon>
        <taxon>Bacillota</taxon>
        <taxon>Bacilli</taxon>
        <taxon>Lactobacillales</taxon>
        <taxon>Aerococcaceae</taxon>
        <taxon>Abiotrophia</taxon>
    </lineage>
</organism>
<feature type="domain" description="Glucose-6-phosphate dehydrogenase C-terminal" evidence="9">
    <location>
        <begin position="195"/>
        <end position="480"/>
    </location>
</feature>
<evidence type="ECO:0000256" key="7">
    <source>
        <dbReference type="HAMAP-Rule" id="MF_00966"/>
    </source>
</evidence>
<evidence type="ECO:0000313" key="11">
    <source>
        <dbReference type="Proteomes" id="UP000019050"/>
    </source>
</evidence>
<dbReference type="InterPro" id="IPR001282">
    <property type="entry name" value="G6P_DH"/>
</dbReference>
<reference evidence="10" key="1">
    <citation type="submission" date="2013-06" db="EMBL/GenBank/DDBJ databases">
        <authorList>
            <person name="Weinstock G."/>
            <person name="Sodergren E."/>
            <person name="Clifton S."/>
            <person name="Fulton L."/>
            <person name="Fulton B."/>
            <person name="Courtney L."/>
            <person name="Fronick C."/>
            <person name="Harrison M."/>
            <person name="Strong C."/>
            <person name="Farmer C."/>
            <person name="Delahaunty K."/>
            <person name="Markovic C."/>
            <person name="Hall O."/>
            <person name="Minx P."/>
            <person name="Tomlinson C."/>
            <person name="Mitreva M."/>
            <person name="Nelson J."/>
            <person name="Hou S."/>
            <person name="Wollam A."/>
            <person name="Pepin K.H."/>
            <person name="Johnson M."/>
            <person name="Bhonagiri V."/>
            <person name="Nash W.E."/>
            <person name="Warren W."/>
            <person name="Chinwalla A."/>
            <person name="Mardis E.R."/>
            <person name="Wilson R.K."/>
        </authorList>
    </citation>
    <scope>NUCLEOTIDE SEQUENCE [LARGE SCALE GENOMIC DNA]</scope>
    <source>
        <strain evidence="10">ATCC 49176</strain>
    </source>
</reference>
<dbReference type="GO" id="GO:0004345">
    <property type="term" value="F:glucose-6-phosphate dehydrogenase activity"/>
    <property type="evidence" value="ECO:0007669"/>
    <property type="project" value="UniProtKB-UniRule"/>
</dbReference>
<dbReference type="STRING" id="592010.GCWU000182_000261"/>
<feature type="binding site" evidence="7">
    <location>
        <position position="347"/>
    </location>
    <ligand>
        <name>substrate</name>
    </ligand>
</feature>
<keyword evidence="5 7" id="KW-0560">Oxidoreductase</keyword>
<dbReference type="Pfam" id="PF02781">
    <property type="entry name" value="G6PD_C"/>
    <property type="match status" value="1"/>
</dbReference>
<feature type="binding site" evidence="7">
    <location>
        <position position="153"/>
    </location>
    <ligand>
        <name>NADP(+)</name>
        <dbReference type="ChEBI" id="CHEBI:58349"/>
    </ligand>
</feature>
<comment type="caution">
    <text evidence="10">The sequence shown here is derived from an EMBL/GenBank/DDBJ whole genome shotgun (WGS) entry which is preliminary data.</text>
</comment>
<keyword evidence="11" id="KW-1185">Reference proteome</keyword>
<dbReference type="AlphaFoldDB" id="W1Q5U9"/>
<dbReference type="InterPro" id="IPR022674">
    <property type="entry name" value="G6P_DH_NAD-bd"/>
</dbReference>
<comment type="pathway">
    <text evidence="1 7">Carbohydrate degradation; pentose phosphate pathway; D-ribulose 5-phosphate from D-glucose 6-phosphate (oxidative stage): step 1/3.</text>
</comment>
<dbReference type="PANTHER" id="PTHR23429:SF0">
    <property type="entry name" value="GLUCOSE-6-PHOSPHATE 1-DEHYDROGENASE"/>
    <property type="match status" value="1"/>
</dbReference>
<proteinExistence type="inferred from homology"/>
<sequence>MNWRYPMKEQPILLTLFGATGDLAFRKLYPAIYQLYRSGRLSQNFALIGTARRPWSDEHFRQVIVDSVGAQALSPDHVQEFASHFYYLSHDVQNTEHYDQLKDLADRLDATYQTQGNRLFYLSMSPTFFPIIAEHIKSQGLLGLGFNRLIIEKPFGHDLASAQELQDKLNVAFDESQIYRIDHYLGKELVQALYHLRFHNQLFRHTWNKDHIASIQISLPEMVGVEERAGYYDHSGASRDMVQNHILQLLALLTMAEPASNKTADIQSAKYRSLANLHHYADAQECQASVVRGQYSAQGDLKGYLEEEGVDPASRTETYFAAKVTLDLPEWEGVPFYLRTGKRLNQKATMVDVLYRPTQEGLEGDHLRIEIAPDLGYTLWLNTKAIGYSQDSHRVPLSFRYNSEELAESPDDYARLIFEASQGDREHFTQWCEVAAAWKFLDNIQAYWTADTETPLAQYLAGSHGPQEADDLLSRDGFEWLLK</sequence>
<feature type="domain" description="Glucose-6-phosphate dehydrogenase NAD-binding" evidence="8">
    <location>
        <begin position="16"/>
        <end position="191"/>
    </location>
</feature>
<evidence type="ECO:0000256" key="5">
    <source>
        <dbReference type="ARBA" id="ARBA00023002"/>
    </source>
</evidence>
<feature type="binding site" evidence="7">
    <location>
        <position position="187"/>
    </location>
    <ligand>
        <name>substrate</name>
    </ligand>
</feature>
<comment type="similarity">
    <text evidence="2 7">Belongs to the glucose-6-phosphate dehydrogenase family.</text>
</comment>
<dbReference type="Gene3D" id="3.30.360.10">
    <property type="entry name" value="Dihydrodipicolinate Reductase, domain 2"/>
    <property type="match status" value="1"/>
</dbReference>
<feature type="binding site" evidence="7">
    <location>
        <begin position="91"/>
        <end position="92"/>
    </location>
    <ligand>
        <name>NADP(+)</name>
        <dbReference type="ChEBI" id="CHEBI:58349"/>
    </ligand>
</feature>
<evidence type="ECO:0000259" key="9">
    <source>
        <dbReference type="Pfam" id="PF02781"/>
    </source>
</evidence>
<dbReference type="UniPathway" id="UPA00115">
    <property type="reaction ID" value="UER00408"/>
</dbReference>
<keyword evidence="6 7" id="KW-0119">Carbohydrate metabolism</keyword>
<dbReference type="GO" id="GO:0005829">
    <property type="term" value="C:cytosol"/>
    <property type="evidence" value="ECO:0007669"/>
    <property type="project" value="TreeGrafter"/>
</dbReference>
<evidence type="ECO:0000256" key="1">
    <source>
        <dbReference type="ARBA" id="ARBA00004937"/>
    </source>
</evidence>
<keyword evidence="3 7" id="KW-0313">Glucose metabolism</keyword>
<dbReference type="SUPFAM" id="SSF55347">
    <property type="entry name" value="Glyceraldehyde-3-phosphate dehydrogenase-like, C-terminal domain"/>
    <property type="match status" value="1"/>
</dbReference>
<dbReference type="HAMAP" id="MF_00966">
    <property type="entry name" value="G6PD"/>
    <property type="match status" value="1"/>
</dbReference>
<evidence type="ECO:0000259" key="8">
    <source>
        <dbReference type="Pfam" id="PF00479"/>
    </source>
</evidence>
<comment type="caution">
    <text evidence="7">Lacks conserved residue(s) required for the propagation of feature annotation.</text>
</comment>
<dbReference type="InterPro" id="IPR022675">
    <property type="entry name" value="G6P_DH_C"/>
</dbReference>
<evidence type="ECO:0000256" key="4">
    <source>
        <dbReference type="ARBA" id="ARBA00022857"/>
    </source>
</evidence>
<dbReference type="SUPFAM" id="SSF51735">
    <property type="entry name" value="NAD(P)-binding Rossmann-fold domains"/>
    <property type="match status" value="1"/>
</dbReference>
<feature type="active site" description="Proton acceptor" evidence="7">
    <location>
        <position position="245"/>
    </location>
</feature>
<dbReference type="GO" id="GO:0050661">
    <property type="term" value="F:NADP binding"/>
    <property type="evidence" value="ECO:0007669"/>
    <property type="project" value="UniProtKB-UniRule"/>
</dbReference>
<accession>W1Q5U9</accession>
<evidence type="ECO:0000313" key="10">
    <source>
        <dbReference type="EMBL" id="ESK66571.1"/>
    </source>
</evidence>
<feature type="binding site" evidence="7">
    <location>
        <position position="52"/>
    </location>
    <ligand>
        <name>NADP(+)</name>
        <dbReference type="ChEBI" id="CHEBI:58349"/>
    </ligand>
</feature>
<dbReference type="PANTHER" id="PTHR23429">
    <property type="entry name" value="GLUCOSE-6-PHOSPHATE 1-DEHYDROGENASE G6PD"/>
    <property type="match status" value="1"/>
</dbReference>
<name>W1Q5U9_ABIDE</name>
<feature type="binding site" evidence="7">
    <location>
        <position position="183"/>
    </location>
    <ligand>
        <name>substrate</name>
    </ligand>
</feature>
<evidence type="ECO:0000256" key="6">
    <source>
        <dbReference type="ARBA" id="ARBA00023277"/>
    </source>
</evidence>
<protein>
    <recommendedName>
        <fullName evidence="7">Glucose-6-phosphate 1-dehydrogenase</fullName>
        <shortName evidence="7">G6PD</shortName>
        <ecNumber evidence="7">1.1.1.49</ecNumber>
    </recommendedName>
</protein>
<evidence type="ECO:0000256" key="2">
    <source>
        <dbReference type="ARBA" id="ARBA00009975"/>
    </source>
</evidence>
<feature type="binding site" evidence="7">
    <location>
        <position position="240"/>
    </location>
    <ligand>
        <name>substrate</name>
    </ligand>
</feature>
<comment type="catalytic activity">
    <reaction evidence="7">
        <text>D-glucose 6-phosphate + NADP(+) = 6-phospho-D-glucono-1,5-lactone + NADPH + H(+)</text>
        <dbReference type="Rhea" id="RHEA:15841"/>
        <dbReference type="ChEBI" id="CHEBI:15378"/>
        <dbReference type="ChEBI" id="CHEBI:57783"/>
        <dbReference type="ChEBI" id="CHEBI:57955"/>
        <dbReference type="ChEBI" id="CHEBI:58349"/>
        <dbReference type="ChEBI" id="CHEBI:61548"/>
        <dbReference type="EC" id="1.1.1.49"/>
    </reaction>
</comment>
<dbReference type="GO" id="GO:0006006">
    <property type="term" value="P:glucose metabolic process"/>
    <property type="evidence" value="ECO:0007669"/>
    <property type="project" value="UniProtKB-KW"/>
</dbReference>
<evidence type="ECO:0000256" key="3">
    <source>
        <dbReference type="ARBA" id="ARBA00022526"/>
    </source>
</evidence>
<feature type="binding site" evidence="7">
    <location>
        <position position="221"/>
    </location>
    <ligand>
        <name>substrate</name>
    </ligand>
</feature>
<dbReference type="Gene3D" id="3.40.50.720">
    <property type="entry name" value="NAD(P)-binding Rossmann-like Domain"/>
    <property type="match status" value="1"/>
</dbReference>
<dbReference type="NCBIfam" id="TIGR00871">
    <property type="entry name" value="zwf"/>
    <property type="match status" value="1"/>
</dbReference>
<dbReference type="PROSITE" id="PS00069">
    <property type="entry name" value="G6P_DEHYDROGENASE"/>
    <property type="match status" value="1"/>
</dbReference>